<dbReference type="InterPro" id="IPR011467">
    <property type="entry name" value="DUF1573"/>
</dbReference>
<dbReference type="InterPro" id="IPR013783">
    <property type="entry name" value="Ig-like_fold"/>
</dbReference>
<evidence type="ECO:0000256" key="1">
    <source>
        <dbReference type="SAM" id="SignalP"/>
    </source>
</evidence>
<evidence type="ECO:0000313" key="3">
    <source>
        <dbReference type="Proteomes" id="UP000266118"/>
    </source>
</evidence>
<dbReference type="AlphaFoldDB" id="A0A386HRX6"/>
<reference evidence="2 3" key="1">
    <citation type="submission" date="2018-09" db="EMBL/GenBank/DDBJ databases">
        <title>Arachidicoccus sp. nov., a bacterium isolated from soil.</title>
        <authorList>
            <person name="Weon H.-Y."/>
            <person name="Kwon S.-W."/>
            <person name="Lee S.A."/>
        </authorList>
    </citation>
    <scope>NUCLEOTIDE SEQUENCE [LARGE SCALE GENOMIC DNA]</scope>
    <source>
        <strain evidence="2 3">KIS59-12</strain>
    </source>
</reference>
<keyword evidence="3" id="KW-1185">Reference proteome</keyword>
<accession>A0A386HRX6</accession>
<dbReference type="EMBL" id="CP032489">
    <property type="protein sequence ID" value="AYD48399.1"/>
    <property type="molecule type" value="Genomic_DNA"/>
</dbReference>
<feature type="chain" id="PRO_5017196078" evidence="1">
    <location>
        <begin position="20"/>
        <end position="140"/>
    </location>
</feature>
<proteinExistence type="predicted"/>
<keyword evidence="1" id="KW-0732">Signal</keyword>
<dbReference type="RefSeq" id="WP_119989100.1">
    <property type="nucleotide sequence ID" value="NZ_CP032489.1"/>
</dbReference>
<sequence length="140" mass="15536">MNKINLLILLFLCIGRISAQSNKATPPIDGYKYIQIDDANHNFGRFTYGKAIGYSVKMKNISQDTLQLNNVIVSCGCTTPEYTPGNYAPDSVINMHIGFNGYTEGKLNKTMSVLFEDKGKPFVVILRFTGEGIKKESSTK</sequence>
<name>A0A386HRX6_9BACT</name>
<dbReference type="PANTHER" id="PTHR37833:SF1">
    <property type="entry name" value="SIGNAL PEPTIDE PROTEIN"/>
    <property type="match status" value="1"/>
</dbReference>
<protein>
    <submittedName>
        <fullName evidence="2">DUF1573 domain-containing protein</fullName>
    </submittedName>
</protein>
<gene>
    <name evidence="2" type="ORF">D6B99_12790</name>
</gene>
<evidence type="ECO:0000313" key="2">
    <source>
        <dbReference type="EMBL" id="AYD48399.1"/>
    </source>
</evidence>
<dbReference type="PANTHER" id="PTHR37833">
    <property type="entry name" value="LIPOPROTEIN-RELATED"/>
    <property type="match status" value="1"/>
</dbReference>
<dbReference type="Gene3D" id="2.60.40.10">
    <property type="entry name" value="Immunoglobulins"/>
    <property type="match status" value="1"/>
</dbReference>
<organism evidence="2 3">
    <name type="scientific">Arachidicoccus soli</name>
    <dbReference type="NCBI Taxonomy" id="2341117"/>
    <lineage>
        <taxon>Bacteria</taxon>
        <taxon>Pseudomonadati</taxon>
        <taxon>Bacteroidota</taxon>
        <taxon>Chitinophagia</taxon>
        <taxon>Chitinophagales</taxon>
        <taxon>Chitinophagaceae</taxon>
        <taxon>Arachidicoccus</taxon>
    </lineage>
</organism>
<feature type="signal peptide" evidence="1">
    <location>
        <begin position="1"/>
        <end position="19"/>
    </location>
</feature>
<dbReference type="Pfam" id="PF07610">
    <property type="entry name" value="DUF1573"/>
    <property type="match status" value="1"/>
</dbReference>
<dbReference type="OrthoDB" id="826619at2"/>
<dbReference type="KEGG" id="ark:D6B99_12790"/>
<dbReference type="Proteomes" id="UP000266118">
    <property type="component" value="Chromosome"/>
</dbReference>